<evidence type="ECO:0000313" key="3">
    <source>
        <dbReference type="Proteomes" id="UP000008022"/>
    </source>
</evidence>
<reference evidence="3" key="1">
    <citation type="submission" date="2013-06" db="EMBL/GenBank/DDBJ databases">
        <authorList>
            <person name="Zhao Q."/>
        </authorList>
    </citation>
    <scope>NUCLEOTIDE SEQUENCE</scope>
    <source>
        <strain evidence="3">cv. W1943</strain>
    </source>
</reference>
<dbReference type="AlphaFoldDB" id="A0A0E0R977"/>
<organism evidence="2 3">
    <name type="scientific">Oryza rufipogon</name>
    <name type="common">Brownbeard rice</name>
    <name type="synonym">Asian wild rice</name>
    <dbReference type="NCBI Taxonomy" id="4529"/>
    <lineage>
        <taxon>Eukaryota</taxon>
        <taxon>Viridiplantae</taxon>
        <taxon>Streptophyta</taxon>
        <taxon>Embryophyta</taxon>
        <taxon>Tracheophyta</taxon>
        <taxon>Spermatophyta</taxon>
        <taxon>Magnoliopsida</taxon>
        <taxon>Liliopsida</taxon>
        <taxon>Poales</taxon>
        <taxon>Poaceae</taxon>
        <taxon>BOP clade</taxon>
        <taxon>Oryzoideae</taxon>
        <taxon>Oryzeae</taxon>
        <taxon>Oryzinae</taxon>
        <taxon>Oryza</taxon>
    </lineage>
</organism>
<feature type="compositionally biased region" description="Basic and acidic residues" evidence="1">
    <location>
        <begin position="195"/>
        <end position="207"/>
    </location>
</feature>
<dbReference type="HOGENOM" id="CLU_1104206_0_0_1"/>
<evidence type="ECO:0000313" key="2">
    <source>
        <dbReference type="EnsemblPlants" id="ORUFI11G16610.1"/>
    </source>
</evidence>
<protein>
    <submittedName>
        <fullName evidence="2">Uncharacterized protein</fullName>
    </submittedName>
</protein>
<feature type="compositionally biased region" description="Basic residues" evidence="1">
    <location>
        <begin position="208"/>
        <end position="220"/>
    </location>
</feature>
<dbReference type="Gramene" id="ORUFI11G16610.1">
    <property type="protein sequence ID" value="ORUFI11G16610.1"/>
    <property type="gene ID" value="ORUFI11G16610"/>
</dbReference>
<accession>A0A0E0R977</accession>
<evidence type="ECO:0000256" key="1">
    <source>
        <dbReference type="SAM" id="MobiDB-lite"/>
    </source>
</evidence>
<name>A0A0E0R977_ORYRU</name>
<proteinExistence type="predicted"/>
<feature type="region of interest" description="Disordered" evidence="1">
    <location>
        <begin position="172"/>
        <end position="220"/>
    </location>
</feature>
<dbReference type="OMA" id="RQPRICL"/>
<keyword evidence="3" id="KW-1185">Reference proteome</keyword>
<sequence length="220" mass="24210">MMLTLPPYSFIQIKQKRLHSLPRCCQVMTRMRLPADPTPEKHCATIAVPSLPAACLLAAACTTTLGRQTVGMAARDGAALKPVLSGLSMKPVPSGERLREAHTTAERALAAAEAEGDDPAAIDGNLVLAFLATRDGDFDDARQPRICLRAQRRGAHPRGALRRWRRRSVADAIRGRPLPPPRPVACSPAAGRLAQRREEKSERERRIERRGKRGRLSRPR</sequence>
<dbReference type="EnsemblPlants" id="ORUFI11G16610.1">
    <property type="protein sequence ID" value="ORUFI11G16610.1"/>
    <property type="gene ID" value="ORUFI11G16610"/>
</dbReference>
<dbReference type="Proteomes" id="UP000008022">
    <property type="component" value="Unassembled WGS sequence"/>
</dbReference>
<reference evidence="2" key="2">
    <citation type="submission" date="2015-06" db="UniProtKB">
        <authorList>
            <consortium name="EnsemblPlants"/>
        </authorList>
    </citation>
    <scope>IDENTIFICATION</scope>
</reference>